<evidence type="ECO:0000259" key="3">
    <source>
        <dbReference type="Pfam" id="PF13231"/>
    </source>
</evidence>
<feature type="transmembrane region" description="Helical" evidence="1">
    <location>
        <begin position="326"/>
        <end position="345"/>
    </location>
</feature>
<dbReference type="Pfam" id="PF13231">
    <property type="entry name" value="PMT_2"/>
    <property type="match status" value="1"/>
</dbReference>
<feature type="transmembrane region" description="Helical" evidence="1">
    <location>
        <begin position="357"/>
        <end position="376"/>
    </location>
</feature>
<feature type="transmembrane region" description="Helical" evidence="1">
    <location>
        <begin position="121"/>
        <end position="140"/>
    </location>
</feature>
<comment type="caution">
    <text evidence="4">The sequence shown here is derived from an EMBL/GenBank/DDBJ whole genome shotgun (WGS) entry which is preliminary data.</text>
</comment>
<feature type="signal peptide" evidence="2">
    <location>
        <begin position="1"/>
        <end position="17"/>
    </location>
</feature>
<organism evidence="4 5">
    <name type="scientific">Hymenobacter polaris</name>
    <dbReference type="NCBI Taxonomy" id="2682546"/>
    <lineage>
        <taxon>Bacteria</taxon>
        <taxon>Pseudomonadati</taxon>
        <taxon>Bacteroidota</taxon>
        <taxon>Cytophagia</taxon>
        <taxon>Cytophagales</taxon>
        <taxon>Hymenobacteraceae</taxon>
        <taxon>Hymenobacter</taxon>
    </lineage>
</organism>
<feature type="transmembrane region" description="Helical" evidence="1">
    <location>
        <begin position="382"/>
        <end position="400"/>
    </location>
</feature>
<feature type="transmembrane region" description="Helical" evidence="1">
    <location>
        <begin position="176"/>
        <end position="196"/>
    </location>
</feature>
<keyword evidence="2" id="KW-0732">Signal</keyword>
<dbReference type="InterPro" id="IPR038731">
    <property type="entry name" value="RgtA/B/C-like"/>
</dbReference>
<feature type="chain" id="PRO_5031320033" evidence="2">
    <location>
        <begin position="18"/>
        <end position="436"/>
    </location>
</feature>
<feature type="transmembrane region" description="Helical" evidence="1">
    <location>
        <begin position="152"/>
        <end position="170"/>
    </location>
</feature>
<dbReference type="Proteomes" id="UP000559626">
    <property type="component" value="Unassembled WGS sequence"/>
</dbReference>
<feature type="transmembrane region" description="Helical" evidence="1">
    <location>
        <begin position="249"/>
        <end position="267"/>
    </location>
</feature>
<evidence type="ECO:0000256" key="2">
    <source>
        <dbReference type="SAM" id="SignalP"/>
    </source>
</evidence>
<keyword evidence="4" id="KW-0808">Transferase</keyword>
<dbReference type="GO" id="GO:0016740">
    <property type="term" value="F:transferase activity"/>
    <property type="evidence" value="ECO:0007669"/>
    <property type="project" value="UniProtKB-KW"/>
</dbReference>
<keyword evidence="5" id="KW-1185">Reference proteome</keyword>
<name>A0A7Y0AGN3_9BACT</name>
<evidence type="ECO:0000256" key="1">
    <source>
        <dbReference type="SAM" id="Phobius"/>
    </source>
</evidence>
<keyword evidence="1" id="KW-1133">Transmembrane helix</keyword>
<dbReference type="EMBL" id="JABBGH010000003">
    <property type="protein sequence ID" value="NML67011.1"/>
    <property type="molecule type" value="Genomic_DNA"/>
</dbReference>
<protein>
    <submittedName>
        <fullName evidence="4">Glycosyltransferase family 39 protein</fullName>
    </submittedName>
</protein>
<gene>
    <name evidence="4" type="ORF">HHL22_17530</name>
</gene>
<keyword evidence="1" id="KW-0472">Membrane</keyword>
<dbReference type="RefSeq" id="WP_169532707.1">
    <property type="nucleotide sequence ID" value="NZ_JABBGH010000003.1"/>
</dbReference>
<feature type="domain" description="Glycosyltransferase RgtA/B/C/D-like" evidence="3">
    <location>
        <begin position="123"/>
        <end position="235"/>
    </location>
</feature>
<proteinExistence type="predicted"/>
<reference evidence="4 5" key="1">
    <citation type="submission" date="2020-04" db="EMBL/GenBank/DDBJ databases">
        <title>Hymenobacter polaris sp. nov., isolated from Arctic soil.</title>
        <authorList>
            <person name="Dahal R.H."/>
        </authorList>
    </citation>
    <scope>NUCLEOTIDE SEQUENCE [LARGE SCALE GENOMIC DNA]</scope>
    <source>
        <strain evidence="4 5">RP-2-7</strain>
    </source>
</reference>
<keyword evidence="1" id="KW-0812">Transmembrane</keyword>
<dbReference type="AlphaFoldDB" id="A0A7Y0AGN3"/>
<sequence length="436" mass="49302">MKSRLIFWLAAAVLVLAQFQDHRWKVQEVFDWDGGGYYGYLPDYFLYGGPGRADSLNQLLLASRPGQPHPMGRMGMHRLPNGKVLIKYPLGVALGQLPWFAGAHLYARWHGDPPNGYSRPYQQAVMVAGLVYAIIGLWVLRKLLRRYFPDHVVAWTLGAIALGTNLLGYATYEAAISHAALFMWQAALLYCTARWYESPRRRWAAGMGLFLGLAVLCRHSEAVYALIPLTWGLGAGRRPAVLGRYLDQLLMAGGVAAAVLSLQFFHWHAVSGHWVADGYQGEFFDFRHPHIIEGLFSFRKGWLLYTPLMAPALLGTGWLRRWVPGALAPVLVLLPVLLWVTFSWQQWWYGGGFSARPLISVYPLLALPLAALLASAATRGGLVWVVLRTLLVAGIVLNLWQTWQWNGGIIESENETRALYFQRFFWRKFPEAPRRW</sequence>
<feature type="transmembrane region" description="Helical" evidence="1">
    <location>
        <begin position="302"/>
        <end position="320"/>
    </location>
</feature>
<accession>A0A7Y0AGN3</accession>
<evidence type="ECO:0000313" key="4">
    <source>
        <dbReference type="EMBL" id="NML67011.1"/>
    </source>
</evidence>
<evidence type="ECO:0000313" key="5">
    <source>
        <dbReference type="Proteomes" id="UP000559626"/>
    </source>
</evidence>